<dbReference type="PROSITE" id="PS50157">
    <property type="entry name" value="ZINC_FINGER_C2H2_2"/>
    <property type="match status" value="1"/>
</dbReference>
<sequence length="550" mass="64136">MQEYTSLIEMANENQKNCIITRINHSFCLLCDECLKENETIQLHNECNSHKRNLELNTPLEKYKDDCIRQVKKGFYCVSCDILFATKQAINRHVNEVTHINNKGLLLLKKVENGVVAFNTIFIEDKAWHGLIDNTCIICNIDIPDENSHKNNSSHIFNLIQNKPEFNENHEIFRKVDVQFYNCLVCNSLVSKDTLSKHFKTDFHIEKYTKCKELYSQLKTSNPKNLSKNDVIDNKKNTPTTVRDTLLKHKIELNANDKGTLKNEESDNKEIIKTTINKEETDPIYLYNESKKDNAKDSLSNKIEENHKNISTKVEDESIEQEPSQSKLHEPREAIKIAYKFAKENGLKYSHGKRNAYCNACDERISSSFKKMEDHVSNAVHKEKFLKSQQRTVTIPLNEFIKTEILIVTDFDANFVILNKRFCIFFSSFHMITHNENTVRCQLCETNIVLSLELHADTQHHRTLLNKTEVIVSWKNEFIRKIRDGIYHCGFCNTIASTSEELQSHLMAISHEETKKPAFTLLNKFLIEIENDRRKRDMLAMMLLHTMLLR</sequence>
<keyword evidence="1" id="KW-0479">Metal-binding</keyword>
<accession>A0AAV1LK18</accession>
<evidence type="ECO:0000256" key="2">
    <source>
        <dbReference type="SAM" id="MobiDB-lite"/>
    </source>
</evidence>
<dbReference type="EMBL" id="CAVLGL010000090">
    <property type="protein sequence ID" value="CAK1594627.1"/>
    <property type="molecule type" value="Genomic_DNA"/>
</dbReference>
<evidence type="ECO:0000259" key="3">
    <source>
        <dbReference type="PROSITE" id="PS50157"/>
    </source>
</evidence>
<gene>
    <name evidence="4" type="ORF">PARMNEM_LOCUS14232</name>
</gene>
<dbReference type="Proteomes" id="UP001314205">
    <property type="component" value="Unassembled WGS sequence"/>
</dbReference>
<dbReference type="InterPro" id="IPR013087">
    <property type="entry name" value="Znf_C2H2_type"/>
</dbReference>
<evidence type="ECO:0000256" key="1">
    <source>
        <dbReference type="PROSITE-ProRule" id="PRU00042"/>
    </source>
</evidence>
<keyword evidence="5" id="KW-1185">Reference proteome</keyword>
<name>A0AAV1LK18_9NEOP</name>
<protein>
    <recommendedName>
        <fullName evidence="3">C2H2-type domain-containing protein</fullName>
    </recommendedName>
</protein>
<dbReference type="GO" id="GO:0008270">
    <property type="term" value="F:zinc ion binding"/>
    <property type="evidence" value="ECO:0007669"/>
    <property type="project" value="UniProtKB-KW"/>
</dbReference>
<keyword evidence="1" id="KW-0863">Zinc-finger</keyword>
<dbReference type="GO" id="GO:0003676">
    <property type="term" value="F:nucleic acid binding"/>
    <property type="evidence" value="ECO:0007669"/>
    <property type="project" value="InterPro"/>
</dbReference>
<evidence type="ECO:0000313" key="4">
    <source>
        <dbReference type="EMBL" id="CAK1594627.1"/>
    </source>
</evidence>
<dbReference type="AlphaFoldDB" id="A0AAV1LK18"/>
<dbReference type="PROSITE" id="PS00028">
    <property type="entry name" value="ZINC_FINGER_C2H2_1"/>
    <property type="match status" value="1"/>
</dbReference>
<comment type="caution">
    <text evidence="4">The sequence shown here is derived from an EMBL/GenBank/DDBJ whole genome shotgun (WGS) entry which is preliminary data.</text>
</comment>
<evidence type="ECO:0000313" key="5">
    <source>
        <dbReference type="Proteomes" id="UP001314205"/>
    </source>
</evidence>
<dbReference type="SMART" id="SM00451">
    <property type="entry name" value="ZnF_U1"/>
    <property type="match status" value="4"/>
</dbReference>
<keyword evidence="1" id="KW-0862">Zinc</keyword>
<dbReference type="SMART" id="SM00355">
    <property type="entry name" value="ZnF_C2H2"/>
    <property type="match status" value="6"/>
</dbReference>
<feature type="domain" description="C2H2-type" evidence="3">
    <location>
        <begin position="75"/>
        <end position="104"/>
    </location>
</feature>
<dbReference type="InterPro" id="IPR003604">
    <property type="entry name" value="Matrin/U1-like-C_Znf_C2H2"/>
</dbReference>
<feature type="compositionally biased region" description="Basic and acidic residues" evidence="2">
    <location>
        <begin position="307"/>
        <end position="316"/>
    </location>
</feature>
<reference evidence="4 5" key="1">
    <citation type="submission" date="2023-11" db="EMBL/GenBank/DDBJ databases">
        <authorList>
            <person name="Hedman E."/>
            <person name="Englund M."/>
            <person name="Stromberg M."/>
            <person name="Nyberg Akerstrom W."/>
            <person name="Nylinder S."/>
            <person name="Jareborg N."/>
            <person name="Kallberg Y."/>
            <person name="Kronander E."/>
        </authorList>
    </citation>
    <scope>NUCLEOTIDE SEQUENCE [LARGE SCALE GENOMIC DNA]</scope>
</reference>
<proteinExistence type="predicted"/>
<feature type="region of interest" description="Disordered" evidence="2">
    <location>
        <begin position="307"/>
        <end position="329"/>
    </location>
</feature>
<organism evidence="4 5">
    <name type="scientific">Parnassius mnemosyne</name>
    <name type="common">clouded apollo</name>
    <dbReference type="NCBI Taxonomy" id="213953"/>
    <lineage>
        <taxon>Eukaryota</taxon>
        <taxon>Metazoa</taxon>
        <taxon>Ecdysozoa</taxon>
        <taxon>Arthropoda</taxon>
        <taxon>Hexapoda</taxon>
        <taxon>Insecta</taxon>
        <taxon>Pterygota</taxon>
        <taxon>Neoptera</taxon>
        <taxon>Endopterygota</taxon>
        <taxon>Lepidoptera</taxon>
        <taxon>Glossata</taxon>
        <taxon>Ditrysia</taxon>
        <taxon>Papilionoidea</taxon>
        <taxon>Papilionidae</taxon>
        <taxon>Parnassiinae</taxon>
        <taxon>Parnassini</taxon>
        <taxon>Parnassius</taxon>
        <taxon>Driopa</taxon>
    </lineage>
</organism>